<keyword evidence="3" id="KW-1185">Reference proteome</keyword>
<dbReference type="AlphaFoldDB" id="A0A9P0AKP7"/>
<reference evidence="2" key="1">
    <citation type="submission" date="2021-12" db="EMBL/GenBank/DDBJ databases">
        <authorList>
            <person name="King R."/>
        </authorList>
    </citation>
    <scope>NUCLEOTIDE SEQUENCE</scope>
</reference>
<gene>
    <name evidence="2" type="ORF">BEMITA_LOCUS12018</name>
</gene>
<organism evidence="2 3">
    <name type="scientific">Bemisia tabaci</name>
    <name type="common">Sweetpotato whitefly</name>
    <name type="synonym">Aleurodes tabaci</name>
    <dbReference type="NCBI Taxonomy" id="7038"/>
    <lineage>
        <taxon>Eukaryota</taxon>
        <taxon>Metazoa</taxon>
        <taxon>Ecdysozoa</taxon>
        <taxon>Arthropoda</taxon>
        <taxon>Hexapoda</taxon>
        <taxon>Insecta</taxon>
        <taxon>Pterygota</taxon>
        <taxon>Neoptera</taxon>
        <taxon>Paraneoptera</taxon>
        <taxon>Hemiptera</taxon>
        <taxon>Sternorrhyncha</taxon>
        <taxon>Aleyrodoidea</taxon>
        <taxon>Aleyrodidae</taxon>
        <taxon>Aleyrodinae</taxon>
        <taxon>Bemisia</taxon>
    </lineage>
</organism>
<protein>
    <recommendedName>
        <fullName evidence="4">Kinetochore protein SPC25</fullName>
    </recommendedName>
</protein>
<dbReference type="Proteomes" id="UP001152759">
    <property type="component" value="Chromosome 7"/>
</dbReference>
<dbReference type="EMBL" id="OU963868">
    <property type="protein sequence ID" value="CAH0393643.1"/>
    <property type="molecule type" value="Genomic_DNA"/>
</dbReference>
<feature type="coiled-coil region" evidence="1">
    <location>
        <begin position="59"/>
        <end position="120"/>
    </location>
</feature>
<evidence type="ECO:0000313" key="2">
    <source>
        <dbReference type="EMBL" id="CAH0393643.1"/>
    </source>
</evidence>
<keyword evidence="1" id="KW-0175">Coiled coil</keyword>
<name>A0A9P0AKP7_BEMTA</name>
<accession>A0A9P0AKP7</accession>
<dbReference type="KEGG" id="btab:109032995"/>
<evidence type="ECO:0000256" key="1">
    <source>
        <dbReference type="SAM" id="Coils"/>
    </source>
</evidence>
<evidence type="ECO:0000313" key="3">
    <source>
        <dbReference type="Proteomes" id="UP001152759"/>
    </source>
</evidence>
<evidence type="ECO:0008006" key="4">
    <source>
        <dbReference type="Google" id="ProtNLM"/>
    </source>
</evidence>
<sequence>MKCSFFSTPDCLQTIDEDIREFKKKFGNFTTHKAETLLLEIIETLDFFSSDDNSKIGTLLKLKETVEALENEIKEEYSGDGSLENFVAMEKEIKGMAKTCSDLQRERKELQEDIEKLNSLWTQKNVEMDETRDKVMDKFNLLEQITKLYEKHLGVFLCPVGDSSFRLMFNNDLKQPMFINLKYENGLIKVVNVNTSTQDKEAIVKKVKSSADYQGLLSVMDSYRK</sequence>
<proteinExistence type="predicted"/>